<dbReference type="RefSeq" id="WP_007889039.1">
    <property type="nucleotide sequence ID" value="NZ_CABJFX010000065.1"/>
</dbReference>
<dbReference type="Proteomes" id="UP000049828">
    <property type="component" value="Unassembled WGS sequence"/>
</dbReference>
<proteinExistence type="predicted"/>
<sequence length="117" mass="13254">MSNTINVNYMTRAYNQYQQKNAAKDQEKEDTRFADSVREKSEASGSIVGNSKIGSVSAKDMTMVEYKQYIYNKISQIPMHPTRAGESISVTISEAGFEAMKNDPEYEAWEKVINIIL</sequence>
<dbReference type="EMBL" id="CVRS01000062">
    <property type="protein sequence ID" value="CRL35790.1"/>
    <property type="molecule type" value="Genomic_DNA"/>
</dbReference>
<evidence type="ECO:0000256" key="1">
    <source>
        <dbReference type="SAM" id="MobiDB-lite"/>
    </source>
</evidence>
<feature type="region of interest" description="Disordered" evidence="1">
    <location>
        <begin position="18"/>
        <end position="49"/>
    </location>
</feature>
<dbReference type="GeneID" id="75164398"/>
<keyword evidence="3" id="KW-1185">Reference proteome</keyword>
<gene>
    <name evidence="2" type="ORF">RIL183_17691</name>
</gene>
<protein>
    <submittedName>
        <fullName evidence="2">Uncharacterized protein</fullName>
    </submittedName>
</protein>
<accession>A0A0M6WH31</accession>
<dbReference type="AlphaFoldDB" id="A0A0M6WH31"/>
<name>A0A0M6WH31_9FIRM</name>
<evidence type="ECO:0000313" key="3">
    <source>
        <dbReference type="Proteomes" id="UP000049828"/>
    </source>
</evidence>
<organism evidence="2 3">
    <name type="scientific">Roseburia inulinivorans</name>
    <dbReference type="NCBI Taxonomy" id="360807"/>
    <lineage>
        <taxon>Bacteria</taxon>
        <taxon>Bacillati</taxon>
        <taxon>Bacillota</taxon>
        <taxon>Clostridia</taxon>
        <taxon>Lachnospirales</taxon>
        <taxon>Lachnospiraceae</taxon>
        <taxon>Roseburia</taxon>
    </lineage>
</organism>
<reference evidence="3" key="1">
    <citation type="submission" date="2015-05" db="EMBL/GenBank/DDBJ databases">
        <authorList>
            <consortium name="Pathogen Informatics"/>
        </authorList>
    </citation>
    <scope>NUCLEOTIDE SEQUENCE [LARGE SCALE GENOMIC DNA]</scope>
    <source>
        <strain evidence="3">L1-83</strain>
    </source>
</reference>
<feature type="compositionally biased region" description="Basic and acidic residues" evidence="1">
    <location>
        <begin position="22"/>
        <end position="42"/>
    </location>
</feature>
<evidence type="ECO:0000313" key="2">
    <source>
        <dbReference type="EMBL" id="CRL35790.1"/>
    </source>
</evidence>